<proteinExistence type="predicted"/>
<dbReference type="AlphaFoldDB" id="A0A165YIF9"/>
<sequence>MLQDTSNPLRALRILQSLGEAIPHAGGIIRAIAGIGIVILETADRVRVNREECKDIARRVAEHIEVLRVLGVNEDGDLDLSEDVKLRLQNYLTVLKNVSKTVERLGGESSKRLPRMSVQDETNVCINKLNEAYQLYIFQFSISADTKLSTLINCMRALSLQLDTHSQTQSLVYTPHNPDANQPDAIRRIPSTNLTITSSLSRIQKKEYILYIESGYLLDRGERKAVIARKFISVSTSHGGGGEGKQKGKGKQKEVEVEVDDDSDVGVDEMRGWKAFDAEIEFRRNLLNIHFARLLGISVPSSRTKIIILSTGAGEGAVIAYEYLQSLPGLEYLHEHIRIMCEFAVRPFRLPYWRRVNGYTT</sequence>
<dbReference type="InterPro" id="IPR059179">
    <property type="entry name" value="MLKL-like_MCAfunc"/>
</dbReference>
<dbReference type="GO" id="GO:0007166">
    <property type="term" value="P:cell surface receptor signaling pathway"/>
    <property type="evidence" value="ECO:0007669"/>
    <property type="project" value="InterPro"/>
</dbReference>
<dbReference type="Proteomes" id="UP000076798">
    <property type="component" value="Unassembled WGS sequence"/>
</dbReference>
<gene>
    <name evidence="1" type="ORF">SISSUDRAFT_1054429</name>
</gene>
<reference evidence="1 2" key="1">
    <citation type="journal article" date="2016" name="Mol. Biol. Evol.">
        <title>Comparative Genomics of Early-Diverging Mushroom-Forming Fungi Provides Insights into the Origins of Lignocellulose Decay Capabilities.</title>
        <authorList>
            <person name="Nagy L.G."/>
            <person name="Riley R."/>
            <person name="Tritt A."/>
            <person name="Adam C."/>
            <person name="Daum C."/>
            <person name="Floudas D."/>
            <person name="Sun H."/>
            <person name="Yadav J.S."/>
            <person name="Pangilinan J."/>
            <person name="Larsson K.H."/>
            <person name="Matsuura K."/>
            <person name="Barry K."/>
            <person name="Labutti K."/>
            <person name="Kuo R."/>
            <person name="Ohm R.A."/>
            <person name="Bhattacharya S.S."/>
            <person name="Shirouzu T."/>
            <person name="Yoshinaga Y."/>
            <person name="Martin F.M."/>
            <person name="Grigoriev I.V."/>
            <person name="Hibbett D.S."/>
        </authorList>
    </citation>
    <scope>NUCLEOTIDE SEQUENCE [LARGE SCALE GENOMIC DNA]</scope>
    <source>
        <strain evidence="1 2">HHB10207 ss-3</strain>
    </source>
</reference>
<protein>
    <submittedName>
        <fullName evidence="1">Uncharacterized protein</fullName>
    </submittedName>
</protein>
<evidence type="ECO:0000313" key="1">
    <source>
        <dbReference type="EMBL" id="KZT33284.1"/>
    </source>
</evidence>
<organism evidence="1 2">
    <name type="scientific">Sistotremastrum suecicum HHB10207 ss-3</name>
    <dbReference type="NCBI Taxonomy" id="1314776"/>
    <lineage>
        <taxon>Eukaryota</taxon>
        <taxon>Fungi</taxon>
        <taxon>Dikarya</taxon>
        <taxon>Basidiomycota</taxon>
        <taxon>Agaricomycotina</taxon>
        <taxon>Agaricomycetes</taxon>
        <taxon>Sistotremastrales</taxon>
        <taxon>Sistotremastraceae</taxon>
        <taxon>Sistotremastrum</taxon>
    </lineage>
</organism>
<dbReference type="EMBL" id="KV428252">
    <property type="protein sequence ID" value="KZT33284.1"/>
    <property type="molecule type" value="Genomic_DNA"/>
</dbReference>
<dbReference type="InterPro" id="IPR036537">
    <property type="entry name" value="Adaptor_Cbl_N_dom_sf"/>
</dbReference>
<accession>A0A165YIF9</accession>
<evidence type="ECO:0000313" key="2">
    <source>
        <dbReference type="Proteomes" id="UP000076798"/>
    </source>
</evidence>
<name>A0A165YIF9_9AGAM</name>
<keyword evidence="2" id="KW-1185">Reference proteome</keyword>
<dbReference type="Gene3D" id="1.20.930.20">
    <property type="entry name" value="Adaptor protein Cbl, N-terminal domain"/>
    <property type="match status" value="1"/>
</dbReference>
<dbReference type="CDD" id="cd21037">
    <property type="entry name" value="MLKL_NTD"/>
    <property type="match status" value="1"/>
</dbReference>